<feature type="transmembrane region" description="Helical" evidence="1">
    <location>
        <begin position="48"/>
        <end position="69"/>
    </location>
</feature>
<evidence type="ECO:0000256" key="1">
    <source>
        <dbReference type="SAM" id="Phobius"/>
    </source>
</evidence>
<proteinExistence type="predicted"/>
<keyword evidence="1" id="KW-0812">Transmembrane</keyword>
<feature type="transmembrane region" description="Helical" evidence="1">
    <location>
        <begin position="97"/>
        <end position="120"/>
    </location>
</feature>
<dbReference type="HOGENOM" id="CLU_1433842_0_0_0"/>
<dbReference type="Proteomes" id="UP000006844">
    <property type="component" value="Chromosome"/>
</dbReference>
<dbReference type="EMBL" id="CP002467">
    <property type="protein sequence ID" value="ADV80965.1"/>
    <property type="molecule type" value="Genomic_DNA"/>
</dbReference>
<keyword evidence="1" id="KW-1133">Transmembrane helix</keyword>
<accession>E8UZ20</accession>
<dbReference type="KEGG" id="tsa:AciPR4_0124"/>
<keyword evidence="1" id="KW-0472">Membrane</keyword>
<dbReference type="RefSeq" id="WP_013566698.1">
    <property type="nucleotide sequence ID" value="NC_014963.1"/>
</dbReference>
<gene>
    <name evidence="2" type="ordered locus">AciPR4_0124</name>
</gene>
<dbReference type="AlphaFoldDB" id="E8UZ20"/>
<evidence type="ECO:0000313" key="2">
    <source>
        <dbReference type="EMBL" id="ADV80965.1"/>
    </source>
</evidence>
<name>E8UZ20_TERSS</name>
<feature type="transmembrane region" description="Helical" evidence="1">
    <location>
        <begin position="127"/>
        <end position="151"/>
    </location>
</feature>
<evidence type="ECO:0000313" key="3">
    <source>
        <dbReference type="Proteomes" id="UP000006844"/>
    </source>
</evidence>
<organism evidence="2 3">
    <name type="scientific">Terriglobus saanensis (strain ATCC BAA-1853 / DSM 23119 / SP1PR4)</name>
    <dbReference type="NCBI Taxonomy" id="401053"/>
    <lineage>
        <taxon>Bacteria</taxon>
        <taxon>Pseudomonadati</taxon>
        <taxon>Acidobacteriota</taxon>
        <taxon>Terriglobia</taxon>
        <taxon>Terriglobales</taxon>
        <taxon>Acidobacteriaceae</taxon>
        <taxon>Terriglobus</taxon>
    </lineage>
</organism>
<reference evidence="2 3" key="1">
    <citation type="journal article" date="2012" name="Stand. Genomic Sci.">
        <title>Complete genome sequence of Terriglobus saanensis type strain SP1PR4(T), an Acidobacteria from tundra soil.</title>
        <authorList>
            <person name="Rawat S.R."/>
            <person name="Mannisto M.K."/>
            <person name="Starovoytov V."/>
            <person name="Goodwin L."/>
            <person name="Nolan M."/>
            <person name="Hauser L."/>
            <person name="Land M."/>
            <person name="Davenport K.W."/>
            <person name="Woyke T."/>
            <person name="Haggblom M.M."/>
        </authorList>
    </citation>
    <scope>NUCLEOTIDE SEQUENCE</scope>
    <source>
        <strain evidence="3">ATCC BAA-1853 / DSM 23119 / SP1PR4</strain>
    </source>
</reference>
<keyword evidence="3" id="KW-1185">Reference proteome</keyword>
<protein>
    <submittedName>
        <fullName evidence="2">Uncharacterized protein</fullName>
    </submittedName>
</protein>
<feature type="transmembrane region" description="Helical" evidence="1">
    <location>
        <begin position="163"/>
        <end position="183"/>
    </location>
</feature>
<sequence length="189" mass="21995">MRYPWTDSDVPTEWFREGLPPATSLVEAHQRAHLRRAEYWQAHPRERFARLLFGVCFILGGFASIWLFFTDPKAFPDVWRSIEGAENASIAFYAGDIILYLLSYTFVFGVFASTFAYIYGGEAPLHIWLALWSLSGIIFFASAFVRTLFFFQTIIFSSSRFEQLLIFAWIFGFIRFLAVAFPLRPARRR</sequence>